<dbReference type="OrthoDB" id="3267069at2759"/>
<evidence type="ECO:0000313" key="1">
    <source>
        <dbReference type="EMBL" id="KDQ57388.1"/>
    </source>
</evidence>
<gene>
    <name evidence="1" type="ORF">JAAARDRAFT_130657</name>
</gene>
<dbReference type="EMBL" id="KL197719">
    <property type="protein sequence ID" value="KDQ57388.1"/>
    <property type="molecule type" value="Genomic_DNA"/>
</dbReference>
<sequence length="137" mass="15860">IKFSNLLFTSLNLVKHDNIIALEENIDPHSLVCQKMPRHLVHIHDNMVQYWEKYPTWINFPSSFRHCLPHRVHPHNFWTGQLIELEVSFATVPTQKGGHKLLCTLRSIALLDQELVTVHLISMVQPFLPDNSVSLHG</sequence>
<evidence type="ECO:0000313" key="2">
    <source>
        <dbReference type="Proteomes" id="UP000027265"/>
    </source>
</evidence>
<dbReference type="InParanoid" id="A0A067PRE7"/>
<name>A0A067PRE7_9AGAM</name>
<dbReference type="Proteomes" id="UP000027265">
    <property type="component" value="Unassembled WGS sequence"/>
</dbReference>
<proteinExistence type="predicted"/>
<reference evidence="2" key="1">
    <citation type="journal article" date="2014" name="Proc. Natl. Acad. Sci. U.S.A.">
        <title>Extensive sampling of basidiomycete genomes demonstrates inadequacy of the white-rot/brown-rot paradigm for wood decay fungi.</title>
        <authorList>
            <person name="Riley R."/>
            <person name="Salamov A.A."/>
            <person name="Brown D.W."/>
            <person name="Nagy L.G."/>
            <person name="Floudas D."/>
            <person name="Held B.W."/>
            <person name="Levasseur A."/>
            <person name="Lombard V."/>
            <person name="Morin E."/>
            <person name="Otillar R."/>
            <person name="Lindquist E.A."/>
            <person name="Sun H."/>
            <person name="LaButti K.M."/>
            <person name="Schmutz J."/>
            <person name="Jabbour D."/>
            <person name="Luo H."/>
            <person name="Baker S.E."/>
            <person name="Pisabarro A.G."/>
            <person name="Walton J.D."/>
            <person name="Blanchette R.A."/>
            <person name="Henrissat B."/>
            <person name="Martin F."/>
            <person name="Cullen D."/>
            <person name="Hibbett D.S."/>
            <person name="Grigoriev I.V."/>
        </authorList>
    </citation>
    <scope>NUCLEOTIDE SEQUENCE [LARGE SCALE GENOMIC DNA]</scope>
    <source>
        <strain evidence="2">MUCL 33604</strain>
    </source>
</reference>
<dbReference type="HOGENOM" id="CLU_1870015_0_0_1"/>
<keyword evidence="2" id="KW-1185">Reference proteome</keyword>
<protein>
    <submittedName>
        <fullName evidence="1">Uncharacterized protein</fullName>
    </submittedName>
</protein>
<feature type="non-terminal residue" evidence="1">
    <location>
        <position position="1"/>
    </location>
</feature>
<organism evidence="1 2">
    <name type="scientific">Jaapia argillacea MUCL 33604</name>
    <dbReference type="NCBI Taxonomy" id="933084"/>
    <lineage>
        <taxon>Eukaryota</taxon>
        <taxon>Fungi</taxon>
        <taxon>Dikarya</taxon>
        <taxon>Basidiomycota</taxon>
        <taxon>Agaricomycotina</taxon>
        <taxon>Agaricomycetes</taxon>
        <taxon>Agaricomycetidae</taxon>
        <taxon>Jaapiales</taxon>
        <taxon>Jaapiaceae</taxon>
        <taxon>Jaapia</taxon>
    </lineage>
</organism>
<accession>A0A067PRE7</accession>
<dbReference type="AlphaFoldDB" id="A0A067PRE7"/>